<evidence type="ECO:0000256" key="1">
    <source>
        <dbReference type="SAM" id="MobiDB-lite"/>
    </source>
</evidence>
<accession>A0A478FQ43</accession>
<reference evidence="3 4" key="1">
    <citation type="submission" date="2019-01" db="EMBL/GenBank/DDBJ databases">
        <title>Draft genome sequences of Candidatus Mycoplasma haemohominis SWG34-3 identified from a patient with pyrexia, anemia and liver dysfunction.</title>
        <authorList>
            <person name="Sekizuka T."/>
            <person name="Hattori N."/>
            <person name="Katano H."/>
            <person name="Takuma T."/>
            <person name="Ito T."/>
            <person name="Arai N."/>
            <person name="Yanai R."/>
            <person name="Ishii S."/>
            <person name="Miura Y."/>
            <person name="Tokunaga T."/>
            <person name="Watanabe H."/>
            <person name="Nomura N."/>
            <person name="Eguchi J."/>
            <person name="Arai T."/>
            <person name="Hasegawa H."/>
            <person name="Nakamaki T."/>
            <person name="Wakita T."/>
            <person name="Niki Y."/>
            <person name="Kuroda M."/>
        </authorList>
    </citation>
    <scope>NUCLEOTIDE SEQUENCE [LARGE SCALE GENOMIC DNA]</scope>
    <source>
        <strain evidence="3">SWG34-3</strain>
    </source>
</reference>
<dbReference type="AlphaFoldDB" id="A0A478FQ43"/>
<gene>
    <name evidence="3" type="ORF">MHSWG343_01750</name>
</gene>
<proteinExistence type="predicted"/>
<evidence type="ECO:0000256" key="2">
    <source>
        <dbReference type="SAM" id="Phobius"/>
    </source>
</evidence>
<evidence type="ECO:0000313" key="3">
    <source>
        <dbReference type="EMBL" id="GCE63197.1"/>
    </source>
</evidence>
<keyword evidence="2" id="KW-0472">Membrane</keyword>
<feature type="transmembrane region" description="Helical" evidence="2">
    <location>
        <begin position="6"/>
        <end position="30"/>
    </location>
</feature>
<keyword evidence="2" id="KW-0812">Transmembrane</keyword>
<feature type="region of interest" description="Disordered" evidence="1">
    <location>
        <begin position="100"/>
        <end position="122"/>
    </location>
</feature>
<sequence>MSVAHILGGIIITGVLSLAVYGIANSAGLFDREINLSKSEIAEGYSDFYLYAKRNGWSYIGRNKDSIKKHYYGKDTNSSRRDIYISNLTTHIAQTEMDLEGEKKLDKPTKEDVEKKDDADKQEKVSTYVHSWCEQQAKKPYSEYKTEDGKLDTEKIDGDKRWIIFKSQCVTDELEIERMDLPRDLERKMREISRSLSGPTDYALSN</sequence>
<keyword evidence="2" id="KW-1133">Transmembrane helix</keyword>
<protein>
    <submittedName>
        <fullName evidence="3">Uncharacterized protein</fullName>
    </submittedName>
</protein>
<evidence type="ECO:0000313" key="4">
    <source>
        <dbReference type="Proteomes" id="UP000324831"/>
    </source>
</evidence>
<organism evidence="3 4">
    <name type="scientific">Candidatus Mycoplasma haematohominis</name>
    <dbReference type="NCBI Taxonomy" id="1494318"/>
    <lineage>
        <taxon>Bacteria</taxon>
        <taxon>Bacillati</taxon>
        <taxon>Mycoplasmatota</taxon>
        <taxon>Mollicutes</taxon>
        <taxon>Mycoplasmataceae</taxon>
        <taxon>Mycoplasma</taxon>
    </lineage>
</organism>
<dbReference type="EMBL" id="BIMN01000001">
    <property type="protein sequence ID" value="GCE63197.1"/>
    <property type="molecule type" value="Genomic_DNA"/>
</dbReference>
<comment type="caution">
    <text evidence="3">The sequence shown here is derived from an EMBL/GenBank/DDBJ whole genome shotgun (WGS) entry which is preliminary data.</text>
</comment>
<dbReference type="Proteomes" id="UP000324831">
    <property type="component" value="Unassembled WGS sequence"/>
</dbReference>
<name>A0A478FQ43_9MOLU</name>